<name>A0A914YRJ9_9BILA</name>
<keyword evidence="2" id="KW-1185">Reference proteome</keyword>
<feature type="chain" id="PRO_5037954475" evidence="1">
    <location>
        <begin position="23"/>
        <end position="314"/>
    </location>
</feature>
<sequence length="314" mass="35408">MLHYSRILKVLFLLCLFGFSSAQKTFDNTRFDLNPNLPFEDPLPIIAESKDEKPKQILPKAKEEMIKPNPAPVTLPPPPPTIPTVPTIAPISSITLPPLSVISPASTFPTMPTVAPFSLATFPSPPATPSTVVVAPLAGSAHPQSNFIKSQGVRTIQLVPANQHRDRVDLWFKEVFDFRACYKNVDSVSEKFLQKFPRNLLKNNKEVILADLLNSRLKECVRKQERNEWNIIDQHIASLNLPASEENECRVGIVQEQISCYNVQSYSCQFVQPRYNFRLVPTRIIVQEARLAEDGAEKCRKVAKMLKKQKILNI</sequence>
<evidence type="ECO:0000313" key="3">
    <source>
        <dbReference type="WBParaSite" id="PSU_v2.g2281.t1"/>
    </source>
</evidence>
<feature type="signal peptide" evidence="1">
    <location>
        <begin position="1"/>
        <end position="22"/>
    </location>
</feature>
<accession>A0A914YRJ9</accession>
<dbReference type="WBParaSite" id="PSU_v2.g2281.t1">
    <property type="protein sequence ID" value="PSU_v2.g2281.t1"/>
    <property type="gene ID" value="PSU_v2.g2281"/>
</dbReference>
<dbReference type="AlphaFoldDB" id="A0A914YRJ9"/>
<organism evidence="2 3">
    <name type="scientific">Panagrolaimus superbus</name>
    <dbReference type="NCBI Taxonomy" id="310955"/>
    <lineage>
        <taxon>Eukaryota</taxon>
        <taxon>Metazoa</taxon>
        <taxon>Ecdysozoa</taxon>
        <taxon>Nematoda</taxon>
        <taxon>Chromadorea</taxon>
        <taxon>Rhabditida</taxon>
        <taxon>Tylenchina</taxon>
        <taxon>Panagrolaimomorpha</taxon>
        <taxon>Panagrolaimoidea</taxon>
        <taxon>Panagrolaimidae</taxon>
        <taxon>Panagrolaimus</taxon>
    </lineage>
</organism>
<dbReference type="Proteomes" id="UP000887577">
    <property type="component" value="Unplaced"/>
</dbReference>
<protein>
    <submittedName>
        <fullName evidence="3">Uncharacterized protein</fullName>
    </submittedName>
</protein>
<reference evidence="3" key="1">
    <citation type="submission" date="2022-11" db="UniProtKB">
        <authorList>
            <consortium name="WormBaseParasite"/>
        </authorList>
    </citation>
    <scope>IDENTIFICATION</scope>
</reference>
<keyword evidence="1" id="KW-0732">Signal</keyword>
<proteinExistence type="predicted"/>
<evidence type="ECO:0000256" key="1">
    <source>
        <dbReference type="SAM" id="SignalP"/>
    </source>
</evidence>
<evidence type="ECO:0000313" key="2">
    <source>
        <dbReference type="Proteomes" id="UP000887577"/>
    </source>
</evidence>